<proteinExistence type="inferred from homology"/>
<dbReference type="STRING" id="56780.SYN_02455"/>
<feature type="domain" description="RNA-binding S4" evidence="5">
    <location>
        <begin position="8"/>
        <end position="73"/>
    </location>
</feature>
<keyword evidence="7" id="KW-1185">Reference proteome</keyword>
<reference evidence="6 7" key="1">
    <citation type="journal article" date="2007" name="Proc. Natl. Acad. Sci. U.S.A.">
        <title>The genome of Syntrophus aciditrophicus: life at the thermodynamic limit of microbial growth.</title>
        <authorList>
            <person name="McInerney M.J."/>
            <person name="Rohlin L."/>
            <person name="Mouttaki H."/>
            <person name="Kim U."/>
            <person name="Krupp R.S."/>
            <person name="Rios-Hernandez L."/>
            <person name="Sieber J."/>
            <person name="Struchtemeyer C.G."/>
            <person name="Bhattacharyya A."/>
            <person name="Campbell J.W."/>
            <person name="Gunsalus R.P."/>
        </authorList>
    </citation>
    <scope>NUCLEOTIDE SEQUENCE [LARGE SCALE GENOMIC DNA]</scope>
    <source>
        <strain evidence="6 7">SB</strain>
    </source>
</reference>
<dbReference type="AlphaFoldDB" id="Q2LUA6"/>
<evidence type="ECO:0000256" key="1">
    <source>
        <dbReference type="ARBA" id="ARBA00022884"/>
    </source>
</evidence>
<dbReference type="PANTHER" id="PTHR32319">
    <property type="entry name" value="BACTERIAL HEMOLYSIN-LIKE PROTEIN"/>
    <property type="match status" value="1"/>
</dbReference>
<name>Q2LUA6_SYNAS</name>
<dbReference type="OrthoDB" id="9784736at2"/>
<dbReference type="Proteomes" id="UP000001933">
    <property type="component" value="Chromosome"/>
</dbReference>
<dbReference type="CDD" id="cd00165">
    <property type="entry name" value="S4"/>
    <property type="match status" value="1"/>
</dbReference>
<dbReference type="Pfam" id="PF01728">
    <property type="entry name" value="FtsJ"/>
    <property type="match status" value="1"/>
</dbReference>
<evidence type="ECO:0000256" key="2">
    <source>
        <dbReference type="ARBA" id="ARBA00029460"/>
    </source>
</evidence>
<dbReference type="EMBL" id="CP000252">
    <property type="protein sequence ID" value="ABC77666.1"/>
    <property type="molecule type" value="Genomic_DNA"/>
</dbReference>
<dbReference type="PROSITE" id="PS50889">
    <property type="entry name" value="S4"/>
    <property type="match status" value="1"/>
</dbReference>
<comment type="similarity">
    <text evidence="2">Belongs to the TlyA family.</text>
</comment>
<dbReference type="InterPro" id="IPR002942">
    <property type="entry name" value="S4_RNA-bd"/>
</dbReference>
<dbReference type="HOGENOM" id="CLU_058015_3_0_7"/>
<dbReference type="InterPro" id="IPR029063">
    <property type="entry name" value="SAM-dependent_MTases_sf"/>
</dbReference>
<protein>
    <submittedName>
        <fullName evidence="6">rRNA methylase</fullName>
    </submittedName>
</protein>
<dbReference type="GO" id="GO:0003723">
    <property type="term" value="F:RNA binding"/>
    <property type="evidence" value="ECO:0007669"/>
    <property type="project" value="UniProtKB-KW"/>
</dbReference>
<organism evidence="6 7">
    <name type="scientific">Syntrophus aciditrophicus (strain SB)</name>
    <dbReference type="NCBI Taxonomy" id="56780"/>
    <lineage>
        <taxon>Bacteria</taxon>
        <taxon>Pseudomonadati</taxon>
        <taxon>Thermodesulfobacteriota</taxon>
        <taxon>Syntrophia</taxon>
        <taxon>Syntrophales</taxon>
        <taxon>Syntrophaceae</taxon>
        <taxon>Syntrophus</taxon>
    </lineage>
</organism>
<dbReference type="SUPFAM" id="SSF55174">
    <property type="entry name" value="Alpha-L RNA-binding motif"/>
    <property type="match status" value="1"/>
</dbReference>
<dbReference type="SUPFAM" id="SSF53335">
    <property type="entry name" value="S-adenosyl-L-methionine-dependent methyltransferases"/>
    <property type="match status" value="1"/>
</dbReference>
<dbReference type="InterPro" id="IPR004538">
    <property type="entry name" value="Hemolysin_A/TlyA"/>
</dbReference>
<dbReference type="eggNOG" id="COG1189">
    <property type="taxonomic scope" value="Bacteria"/>
</dbReference>
<evidence type="ECO:0000313" key="6">
    <source>
        <dbReference type="EMBL" id="ABC77666.1"/>
    </source>
</evidence>
<dbReference type="Gene3D" id="3.10.290.10">
    <property type="entry name" value="RNA-binding S4 domain"/>
    <property type="match status" value="1"/>
</dbReference>
<dbReference type="InterPro" id="IPR002877">
    <property type="entry name" value="RNA_MeTrfase_FtsJ_dom"/>
</dbReference>
<dbReference type="GO" id="GO:0032259">
    <property type="term" value="P:methylation"/>
    <property type="evidence" value="ECO:0007669"/>
    <property type="project" value="UniProtKB-KW"/>
</dbReference>
<dbReference type="NCBIfam" id="TIGR00478">
    <property type="entry name" value="tly"/>
    <property type="match status" value="1"/>
</dbReference>
<dbReference type="InterPro" id="IPR047048">
    <property type="entry name" value="TlyA"/>
</dbReference>
<dbReference type="PIRSF" id="PIRSF005578">
    <property type="entry name" value="TlyA"/>
    <property type="match status" value="1"/>
</dbReference>
<accession>Q2LUA6</accession>
<dbReference type="KEGG" id="sat:SYN_02455"/>
<evidence type="ECO:0000256" key="3">
    <source>
        <dbReference type="PROSITE-ProRule" id="PRU00182"/>
    </source>
</evidence>
<keyword evidence="6" id="KW-0489">Methyltransferase</keyword>
<dbReference type="InParanoid" id="Q2LUA6"/>
<dbReference type="PANTHER" id="PTHR32319:SF0">
    <property type="entry name" value="BACTERIAL HEMOLYSIN-LIKE PROTEIN"/>
    <property type="match status" value="1"/>
</dbReference>
<dbReference type="SMART" id="SM00363">
    <property type="entry name" value="S4"/>
    <property type="match status" value="1"/>
</dbReference>
<evidence type="ECO:0000259" key="5">
    <source>
        <dbReference type="SMART" id="SM00363"/>
    </source>
</evidence>
<dbReference type="InterPro" id="IPR036986">
    <property type="entry name" value="S4_RNA-bd_sf"/>
</dbReference>
<dbReference type="GO" id="GO:0008168">
    <property type="term" value="F:methyltransferase activity"/>
    <property type="evidence" value="ECO:0007669"/>
    <property type="project" value="UniProtKB-KW"/>
</dbReference>
<dbReference type="Pfam" id="PF01479">
    <property type="entry name" value="S4"/>
    <property type="match status" value="1"/>
</dbReference>
<feature type="region of interest" description="Disordered" evidence="4">
    <location>
        <begin position="253"/>
        <end position="277"/>
    </location>
</feature>
<evidence type="ECO:0000256" key="4">
    <source>
        <dbReference type="SAM" id="MobiDB-lite"/>
    </source>
</evidence>
<sequence length="277" mass="29823">MGSREEKIRLDLLLVNRGLSASRERARALILSGAVLVDEKPADKAGALVSCAASVRIKGKDHPYVSRGGLKLKGALDAFQIDVRDLVALDVGASTGGFTDCLLQEGARRVYALDVGYGQLAWKLRTDPRVICIERTNIRYFDGTGMDVPVDLVTIDASFISLKLVIPAALKFLGEGGLLLALIKPQFEVGKGQVGKGGVVREPALRQNVLNDLTAFLRDMGLEVLGSIVSPLPGPKGNREFFVSARLPEEKLSFPGRLESSPASQETAQDKELLSKQ</sequence>
<evidence type="ECO:0000313" key="7">
    <source>
        <dbReference type="Proteomes" id="UP000001933"/>
    </source>
</evidence>
<dbReference type="Gene3D" id="3.40.50.150">
    <property type="entry name" value="Vaccinia Virus protein VP39"/>
    <property type="match status" value="1"/>
</dbReference>
<gene>
    <name evidence="6" type="ORF">SYN_02455</name>
</gene>
<keyword evidence="1 3" id="KW-0694">RNA-binding</keyword>
<dbReference type="RefSeq" id="WP_011417688.1">
    <property type="nucleotide sequence ID" value="NC_007759.1"/>
</dbReference>
<keyword evidence="6" id="KW-0808">Transferase</keyword>
<feature type="compositionally biased region" description="Basic and acidic residues" evidence="4">
    <location>
        <begin position="268"/>
        <end position="277"/>
    </location>
</feature>